<dbReference type="GO" id="GO:0003700">
    <property type="term" value="F:DNA-binding transcription factor activity"/>
    <property type="evidence" value="ECO:0007669"/>
    <property type="project" value="TreeGrafter"/>
</dbReference>
<keyword evidence="3" id="KW-0804">Transcription</keyword>
<dbReference type="InterPro" id="IPR000843">
    <property type="entry name" value="HTH_LacI"/>
</dbReference>
<evidence type="ECO:0000256" key="2">
    <source>
        <dbReference type="ARBA" id="ARBA00023125"/>
    </source>
</evidence>
<sequence length="339" mass="38417">MATMKDIARMAKVSTSTVSHVINGSRYVSEEIRERVMKVVEQLDYQPSVLARSLKIKSTKTIGMLVTTTNNPFFSEVINAVECYCNQHHYNLMISNITGNEQRLSHNIQTLIQKKIDGLLLMCAEESFKQTKPLNLHLPVVVMDWWPMELPADKIYEDAIYGGYLATKTLLEQGHQHIGIITGNLAKPLAQNRLLGYQQALAEYQITCRPEWIIESHFDFAGGIEGMEKLLALAQRPTAVFACSDTIAMGAYQTAWRHKLSIPQDISIIGYDDINLAQYLAPPLTTIHQPKQELGQRAVEILLARIQQNNPENYRTFILKPTLVWRESVATLYSRSTLK</sequence>
<evidence type="ECO:0000313" key="5">
    <source>
        <dbReference type="EMBL" id="MDG6895486.1"/>
    </source>
</evidence>
<dbReference type="Gene3D" id="1.10.260.40">
    <property type="entry name" value="lambda repressor-like DNA-binding domains"/>
    <property type="match status" value="1"/>
</dbReference>
<dbReference type="CDD" id="cd01392">
    <property type="entry name" value="HTH_LacI"/>
    <property type="match status" value="1"/>
</dbReference>
<dbReference type="SUPFAM" id="SSF53822">
    <property type="entry name" value="Periplasmic binding protein-like I"/>
    <property type="match status" value="1"/>
</dbReference>
<gene>
    <name evidence="5" type="ORF">A6A20_07605</name>
</gene>
<dbReference type="Pfam" id="PF00356">
    <property type="entry name" value="LacI"/>
    <property type="match status" value="1"/>
</dbReference>
<dbReference type="EMBL" id="LWID01000001">
    <property type="protein sequence ID" value="MDG6895486.1"/>
    <property type="molecule type" value="Genomic_DNA"/>
</dbReference>
<dbReference type="PROSITE" id="PS00356">
    <property type="entry name" value="HTH_LACI_1"/>
    <property type="match status" value="1"/>
</dbReference>
<keyword evidence="1" id="KW-0805">Transcription regulation</keyword>
<keyword evidence="6" id="KW-1185">Reference proteome</keyword>
<dbReference type="InterPro" id="IPR046335">
    <property type="entry name" value="LacI/GalR-like_sensor"/>
</dbReference>
<evidence type="ECO:0000313" key="6">
    <source>
        <dbReference type="Proteomes" id="UP001155500"/>
    </source>
</evidence>
<reference evidence="5" key="1">
    <citation type="submission" date="2016-03" db="EMBL/GenBank/DDBJ databases">
        <title>Co-evolution between Pasteurellaceae and their hosts.</title>
        <authorList>
            <person name="Hansen M.J."/>
            <person name="Bojesen A.M."/>
            <person name="Planet P."/>
        </authorList>
    </citation>
    <scope>NUCLEOTIDE SEQUENCE</scope>
    <source>
        <strain evidence="5">146/S8/89</strain>
    </source>
</reference>
<dbReference type="PANTHER" id="PTHR30146">
    <property type="entry name" value="LACI-RELATED TRANSCRIPTIONAL REPRESSOR"/>
    <property type="match status" value="1"/>
</dbReference>
<evidence type="ECO:0000259" key="4">
    <source>
        <dbReference type="PROSITE" id="PS50932"/>
    </source>
</evidence>
<dbReference type="AlphaFoldDB" id="A0A9X4PDD0"/>
<evidence type="ECO:0000256" key="3">
    <source>
        <dbReference type="ARBA" id="ARBA00023163"/>
    </source>
</evidence>
<protein>
    <submittedName>
        <fullName evidence="5">Transcriptional regulator</fullName>
    </submittedName>
</protein>
<dbReference type="GO" id="GO:0000976">
    <property type="term" value="F:transcription cis-regulatory region binding"/>
    <property type="evidence" value="ECO:0007669"/>
    <property type="project" value="TreeGrafter"/>
</dbReference>
<dbReference type="InterPro" id="IPR028082">
    <property type="entry name" value="Peripla_BP_I"/>
</dbReference>
<feature type="domain" description="HTH lacI-type" evidence="4">
    <location>
        <begin position="2"/>
        <end position="56"/>
    </location>
</feature>
<dbReference type="SMART" id="SM00354">
    <property type="entry name" value="HTH_LACI"/>
    <property type="match status" value="1"/>
</dbReference>
<accession>A0A9X4PDD0</accession>
<dbReference type="PANTHER" id="PTHR30146:SF145">
    <property type="entry name" value="RIBOSE OPERON REPRESSOR"/>
    <property type="match status" value="1"/>
</dbReference>
<proteinExistence type="predicted"/>
<dbReference type="InterPro" id="IPR010982">
    <property type="entry name" value="Lambda_DNA-bd_dom_sf"/>
</dbReference>
<dbReference type="RefSeq" id="WP_279572871.1">
    <property type="nucleotide sequence ID" value="NZ_LWID01000001.1"/>
</dbReference>
<dbReference type="Proteomes" id="UP001155500">
    <property type="component" value="Unassembled WGS sequence"/>
</dbReference>
<name>A0A9X4PDD0_9PAST</name>
<dbReference type="PRINTS" id="PR00036">
    <property type="entry name" value="HTHLACI"/>
</dbReference>
<dbReference type="Pfam" id="PF13377">
    <property type="entry name" value="Peripla_BP_3"/>
    <property type="match status" value="1"/>
</dbReference>
<dbReference type="Gene3D" id="3.40.50.2300">
    <property type="match status" value="2"/>
</dbReference>
<dbReference type="PROSITE" id="PS50932">
    <property type="entry name" value="HTH_LACI_2"/>
    <property type="match status" value="1"/>
</dbReference>
<comment type="caution">
    <text evidence="5">The sequence shown here is derived from an EMBL/GenBank/DDBJ whole genome shotgun (WGS) entry which is preliminary data.</text>
</comment>
<organism evidence="5 6">
    <name type="scientific">Volucribacter amazonae</name>
    <dbReference type="NCBI Taxonomy" id="256731"/>
    <lineage>
        <taxon>Bacteria</taxon>
        <taxon>Pseudomonadati</taxon>
        <taxon>Pseudomonadota</taxon>
        <taxon>Gammaproteobacteria</taxon>
        <taxon>Pasteurellales</taxon>
        <taxon>Pasteurellaceae</taxon>
        <taxon>Volucribacter</taxon>
    </lineage>
</organism>
<dbReference type="SUPFAM" id="SSF47413">
    <property type="entry name" value="lambda repressor-like DNA-binding domains"/>
    <property type="match status" value="1"/>
</dbReference>
<keyword evidence="2" id="KW-0238">DNA-binding</keyword>
<evidence type="ECO:0000256" key="1">
    <source>
        <dbReference type="ARBA" id="ARBA00023015"/>
    </source>
</evidence>